<evidence type="ECO:0000313" key="5">
    <source>
        <dbReference type="Proteomes" id="UP000322499"/>
    </source>
</evidence>
<accession>A0A5S5CVP3</accession>
<evidence type="ECO:0000313" key="4">
    <source>
        <dbReference type="EMBL" id="TYP87871.1"/>
    </source>
</evidence>
<feature type="domain" description="Glycosyltransferase subfamily 4-like N-terminal" evidence="3">
    <location>
        <begin position="47"/>
        <end position="154"/>
    </location>
</feature>
<proteinExistence type="predicted"/>
<keyword evidence="5" id="KW-1185">Reference proteome</keyword>
<name>A0A5S5CVP3_9ACTN</name>
<comment type="caution">
    <text evidence="4">The sequence shown here is derived from an EMBL/GenBank/DDBJ whole genome shotgun (WGS) entry which is preliminary data.</text>
</comment>
<dbReference type="InterPro" id="IPR028098">
    <property type="entry name" value="Glyco_trans_4-like_N"/>
</dbReference>
<evidence type="ECO:0000259" key="3">
    <source>
        <dbReference type="Pfam" id="PF13439"/>
    </source>
</evidence>
<gene>
    <name evidence="4" type="ORF">BD833_10545</name>
</gene>
<dbReference type="Gene3D" id="3.40.50.2000">
    <property type="entry name" value="Glycogen Phosphorylase B"/>
    <property type="match status" value="1"/>
</dbReference>
<dbReference type="AlphaFoldDB" id="A0A5S5CVP3"/>
<organism evidence="4 5">
    <name type="scientific">Blastococcus xanthinilyticus</name>
    <dbReference type="NCBI Taxonomy" id="1564164"/>
    <lineage>
        <taxon>Bacteria</taxon>
        <taxon>Bacillati</taxon>
        <taxon>Actinomycetota</taxon>
        <taxon>Actinomycetes</taxon>
        <taxon>Geodermatophilales</taxon>
        <taxon>Geodermatophilaceae</taxon>
        <taxon>Blastococcus</taxon>
    </lineage>
</organism>
<keyword evidence="1" id="KW-0328">Glycosyltransferase</keyword>
<protein>
    <submittedName>
        <fullName evidence="4">Glycosyl transferase family 4</fullName>
    </submittedName>
</protein>
<dbReference type="EMBL" id="VNHW01000005">
    <property type="protein sequence ID" value="TYP87871.1"/>
    <property type="molecule type" value="Genomic_DNA"/>
</dbReference>
<dbReference type="Proteomes" id="UP000322499">
    <property type="component" value="Unassembled WGS sequence"/>
</dbReference>
<dbReference type="Pfam" id="PF13439">
    <property type="entry name" value="Glyco_transf_4"/>
    <property type="match status" value="1"/>
</dbReference>
<dbReference type="RefSeq" id="WP_243737548.1">
    <property type="nucleotide sequence ID" value="NZ_VNHW01000005.1"/>
</dbReference>
<dbReference type="SUPFAM" id="SSF53756">
    <property type="entry name" value="UDP-Glycosyltransferase/glycogen phosphorylase"/>
    <property type="match status" value="1"/>
</dbReference>
<sequence length="345" mass="35847">MTHADPPRAGLPPTPGAGIRVVSIPHADPYVDAVLPAGAVRVGTGAEPSPWLDAGYLAAHVDEVDVVHLHAGYGHLEASALEAWAEQLQRLGVPLVVTVHGLREEPHAPPGRHQALLAAALATAEVVFTLTPGAADEIAEAYGRTAIVVAHPSVAAADPELGAERGLVGVRLGAASEAVPDPLLLVRAALSGAVSGGGRLRVLVEDVAAPGLDPGVVALAEEGAVELTPYRAGEWSAQLQQLHAAVLPERCGTHSRDVEICRDVGTRVVAPGCGWFADQWSEVVPYAHDERGGLDPVSLTAAIGAALTRPMPRPADRVWREGQRAAVRDVHGEVYAQVAADRSRV</sequence>
<dbReference type="GO" id="GO:0016757">
    <property type="term" value="F:glycosyltransferase activity"/>
    <property type="evidence" value="ECO:0007669"/>
    <property type="project" value="UniProtKB-KW"/>
</dbReference>
<keyword evidence="2 4" id="KW-0808">Transferase</keyword>
<evidence type="ECO:0000256" key="2">
    <source>
        <dbReference type="ARBA" id="ARBA00022679"/>
    </source>
</evidence>
<reference evidence="4 5" key="1">
    <citation type="submission" date="2019-07" db="EMBL/GenBank/DDBJ databases">
        <title>Genomic Encyclopedia of Archaeal and Bacterial Type Strains, Phase II (KMG-II): from individual species to whole genera.</title>
        <authorList>
            <person name="Goeker M."/>
        </authorList>
    </citation>
    <scope>NUCLEOTIDE SEQUENCE [LARGE SCALE GENOMIC DNA]</scope>
    <source>
        <strain evidence="4 5">DSM 46842</strain>
    </source>
</reference>
<evidence type="ECO:0000256" key="1">
    <source>
        <dbReference type="ARBA" id="ARBA00022676"/>
    </source>
</evidence>